<dbReference type="SUPFAM" id="SSF54637">
    <property type="entry name" value="Thioesterase/thiol ester dehydrase-isomerase"/>
    <property type="match status" value="1"/>
</dbReference>
<gene>
    <name evidence="1" type="ORF">EI427_08545</name>
</gene>
<keyword evidence="2" id="KW-1185">Reference proteome</keyword>
<protein>
    <submittedName>
        <fullName evidence="1">DUF4442 domain-containing protein</fullName>
    </submittedName>
</protein>
<proteinExistence type="predicted"/>
<evidence type="ECO:0000313" key="2">
    <source>
        <dbReference type="Proteomes" id="UP000267268"/>
    </source>
</evidence>
<dbReference type="InterPro" id="IPR029069">
    <property type="entry name" value="HotDog_dom_sf"/>
</dbReference>
<dbReference type="EMBL" id="CP034562">
    <property type="protein sequence ID" value="AZQ62284.1"/>
    <property type="molecule type" value="Genomic_DNA"/>
</dbReference>
<organism evidence="1 2">
    <name type="scientific">Flammeovirga pectinis</name>
    <dbReference type="NCBI Taxonomy" id="2494373"/>
    <lineage>
        <taxon>Bacteria</taxon>
        <taxon>Pseudomonadati</taxon>
        <taxon>Bacteroidota</taxon>
        <taxon>Cytophagia</taxon>
        <taxon>Cytophagales</taxon>
        <taxon>Flammeovirgaceae</taxon>
        <taxon>Flammeovirga</taxon>
    </lineage>
</organism>
<dbReference type="KEGG" id="fll:EI427_08545"/>
<dbReference type="Proteomes" id="UP000267268">
    <property type="component" value="Chromosome 1"/>
</dbReference>
<name>A0A3S9P290_9BACT</name>
<dbReference type="RefSeq" id="WP_126613634.1">
    <property type="nucleotide sequence ID" value="NZ_CP034562.1"/>
</dbReference>
<dbReference type="Pfam" id="PF14539">
    <property type="entry name" value="DUF4442"/>
    <property type="match status" value="1"/>
</dbReference>
<dbReference type="OrthoDB" id="9153186at2"/>
<dbReference type="InterPro" id="IPR027961">
    <property type="entry name" value="DUF4442"/>
</dbReference>
<dbReference type="AlphaFoldDB" id="A0A3S9P290"/>
<reference evidence="1 2" key="1">
    <citation type="submission" date="2018-12" db="EMBL/GenBank/DDBJ databases">
        <title>Flammeovirga pectinis sp. nov., isolated from the gut of the Korean scallop, Patinopecten yessoensis.</title>
        <authorList>
            <person name="Bae J.-W."/>
            <person name="Jeong Y.-S."/>
            <person name="Kang W."/>
        </authorList>
    </citation>
    <scope>NUCLEOTIDE SEQUENCE [LARGE SCALE GENOMIC DNA]</scope>
    <source>
        <strain evidence="1 2">L12M1</strain>
    </source>
</reference>
<accession>A0A3S9P290</accession>
<evidence type="ECO:0000313" key="1">
    <source>
        <dbReference type="EMBL" id="AZQ62284.1"/>
    </source>
</evidence>
<dbReference type="Gene3D" id="3.10.129.10">
    <property type="entry name" value="Hotdog Thioesterase"/>
    <property type="match status" value="1"/>
</dbReference>
<sequence length="175" mass="19571">MNAKGTQVGELQLTSKQKSFASKMLHPFKFRMFTLTQVPLGFIAGMKLESLNGSRCATSLPFKFLNKNPFKSIYFAAQSMAAELSTASLGMLHLNEHLKSIAFIIVDMDAKFSKKAVGKVTFVCEDGHLVKEAIDRAYETGEAEEIKMLTIGKMADGTEVSRFHFTWSFKKRSKK</sequence>